<comment type="caution">
    <text evidence="2">The sequence shown here is derived from an EMBL/GenBank/DDBJ whole genome shotgun (WGS) entry which is preliminary data.</text>
</comment>
<evidence type="ECO:0000313" key="2">
    <source>
        <dbReference type="EMBL" id="NMF93349.1"/>
    </source>
</evidence>
<sequence>MKSALIAIGTLALGASALYFLDPARMRARVRRLPVPYRSPISMKQRSSPPAEPGEVEEITGTTVPPHSGY</sequence>
<evidence type="ECO:0000256" key="1">
    <source>
        <dbReference type="SAM" id="MobiDB-lite"/>
    </source>
</evidence>
<dbReference type="EMBL" id="WTVH01000013">
    <property type="protein sequence ID" value="NMF93349.1"/>
    <property type="molecule type" value="Genomic_DNA"/>
</dbReference>
<proteinExistence type="predicted"/>
<dbReference type="RefSeq" id="WP_169198630.1">
    <property type="nucleotide sequence ID" value="NZ_WTVH02000010.1"/>
</dbReference>
<dbReference type="Proteomes" id="UP000601990">
    <property type="component" value="Unassembled WGS sequence"/>
</dbReference>
<feature type="region of interest" description="Disordered" evidence="1">
    <location>
        <begin position="38"/>
        <end position="70"/>
    </location>
</feature>
<feature type="compositionally biased region" description="Polar residues" evidence="1">
    <location>
        <begin position="60"/>
        <end position="70"/>
    </location>
</feature>
<protein>
    <submittedName>
        <fullName evidence="2">Uncharacterized protein</fullName>
    </submittedName>
</protein>
<organism evidence="2 3">
    <name type="scientific">Aromatoleum buckelii</name>
    <dbReference type="NCBI Taxonomy" id="200254"/>
    <lineage>
        <taxon>Bacteria</taxon>
        <taxon>Pseudomonadati</taxon>
        <taxon>Pseudomonadota</taxon>
        <taxon>Betaproteobacteria</taxon>
        <taxon>Rhodocyclales</taxon>
        <taxon>Rhodocyclaceae</taxon>
        <taxon>Aromatoleum</taxon>
    </lineage>
</organism>
<evidence type="ECO:0000313" key="3">
    <source>
        <dbReference type="Proteomes" id="UP000601990"/>
    </source>
</evidence>
<keyword evidence="3" id="KW-1185">Reference proteome</keyword>
<reference evidence="2" key="1">
    <citation type="submission" date="2019-12" db="EMBL/GenBank/DDBJ databases">
        <title>Comparative genomics gives insights into the taxonomy of the Azoarcus-Aromatoleum group and reveals separate origins of nif in the plant-associated Azoarcus and non-plant-associated Aromatoleum sub-groups.</title>
        <authorList>
            <person name="Lafos M."/>
            <person name="Maluk M."/>
            <person name="Batista M."/>
            <person name="Junghare M."/>
            <person name="Carmona M."/>
            <person name="Faoro H."/>
            <person name="Cruz L.M."/>
            <person name="Battistoni F."/>
            <person name="De Souza E."/>
            <person name="Pedrosa F."/>
            <person name="Chen W.-M."/>
            <person name="Poole P.S."/>
            <person name="Dixon R.A."/>
            <person name="James E.K."/>
        </authorList>
    </citation>
    <scope>NUCLEOTIDE SEQUENCE</scope>
    <source>
        <strain evidence="2">U120</strain>
    </source>
</reference>
<accession>A0ABX1MZB3</accession>
<name>A0ABX1MZB3_9RHOO</name>
<gene>
    <name evidence="2" type="ORF">GO608_08405</name>
</gene>